<dbReference type="InterPro" id="IPR018392">
    <property type="entry name" value="LysM"/>
</dbReference>
<dbReference type="EMBL" id="BTFW01000001">
    <property type="protein sequence ID" value="GMM61080.1"/>
    <property type="molecule type" value="Genomic_DNA"/>
</dbReference>
<dbReference type="PROSITE" id="PS51782">
    <property type="entry name" value="LYSM"/>
    <property type="match status" value="1"/>
</dbReference>
<evidence type="ECO:0000259" key="3">
    <source>
        <dbReference type="PROSITE" id="PS51782"/>
    </source>
</evidence>
<reference evidence="4 5" key="1">
    <citation type="submission" date="2023-06" db="EMBL/GenBank/DDBJ databases">
        <title>Draft genome sequence of Novosphingobium sp. strain IK01.</title>
        <authorList>
            <person name="Hatamoto M."/>
            <person name="Ikarashi T."/>
            <person name="Yamaguchi T."/>
        </authorList>
    </citation>
    <scope>NUCLEOTIDE SEQUENCE [LARGE SCALE GENOMIC DNA]</scope>
    <source>
        <strain evidence="4 5">IK01</strain>
    </source>
</reference>
<organism evidence="4 5">
    <name type="scientific">Novosphingobium pituita</name>
    <dbReference type="NCBI Taxonomy" id="3056842"/>
    <lineage>
        <taxon>Bacteria</taxon>
        <taxon>Pseudomonadati</taxon>
        <taxon>Pseudomonadota</taxon>
        <taxon>Alphaproteobacteria</taxon>
        <taxon>Sphingomonadales</taxon>
        <taxon>Sphingomonadaceae</taxon>
        <taxon>Novosphingobium</taxon>
    </lineage>
</organism>
<evidence type="ECO:0000313" key="5">
    <source>
        <dbReference type="Proteomes" id="UP001187221"/>
    </source>
</evidence>
<accession>A0ABQ6P7Q0</accession>
<feature type="chain" id="PRO_5047244220" description="LysM domain-containing protein" evidence="2">
    <location>
        <begin position="28"/>
        <end position="301"/>
    </location>
</feature>
<sequence length="301" mass="31844">MGKTVRRLASVATMALAACSPVGLMLAAPGLLQARPAKTAQDAPDNAIVAWTYTVQSGDTFVSIARRMGVPMAALAAENKVPLPYLITVGQVLRRPALPYKSDGEAQAPQGQSAQIPPAQIPPAQVPPTHASPRTTPQRLPRPASRPAPPPRPEPAPAPAHAREAGAPRLVWPTSGSVISRFGTPVDGRTNPRGSSRANNGIDLAAFAGMTVHASAAGKVIFAGNEPERFGQLIVIDHGRGWVTAYAYLGRIDVKQGQQVAARQSIARIGKSGEARKPTLHFELRRDNVPRDPAPYLPVRL</sequence>
<feature type="region of interest" description="Disordered" evidence="1">
    <location>
        <begin position="101"/>
        <end position="170"/>
    </location>
</feature>
<keyword evidence="2" id="KW-0732">Signal</keyword>
<gene>
    <name evidence="4" type="ORF">NUTIK01_18570</name>
</gene>
<dbReference type="SUPFAM" id="SSF51261">
    <property type="entry name" value="Duplicated hybrid motif"/>
    <property type="match status" value="1"/>
</dbReference>
<dbReference type="PROSITE" id="PS51257">
    <property type="entry name" value="PROKAR_LIPOPROTEIN"/>
    <property type="match status" value="1"/>
</dbReference>
<dbReference type="PANTHER" id="PTHR21666:SF270">
    <property type="entry name" value="MUREIN HYDROLASE ACTIVATOR ENVC"/>
    <property type="match status" value="1"/>
</dbReference>
<proteinExistence type="predicted"/>
<evidence type="ECO:0000256" key="1">
    <source>
        <dbReference type="SAM" id="MobiDB-lite"/>
    </source>
</evidence>
<comment type="caution">
    <text evidence="4">The sequence shown here is derived from an EMBL/GenBank/DDBJ whole genome shotgun (WGS) entry which is preliminary data.</text>
</comment>
<dbReference type="Proteomes" id="UP001187221">
    <property type="component" value="Unassembled WGS sequence"/>
</dbReference>
<feature type="domain" description="LysM" evidence="3">
    <location>
        <begin position="51"/>
        <end position="95"/>
    </location>
</feature>
<keyword evidence="5" id="KW-1185">Reference proteome</keyword>
<dbReference type="Gene3D" id="3.10.350.10">
    <property type="entry name" value="LysM domain"/>
    <property type="match status" value="1"/>
</dbReference>
<dbReference type="Gene3D" id="2.70.70.10">
    <property type="entry name" value="Glucose Permease (Domain IIA)"/>
    <property type="match status" value="1"/>
</dbReference>
<dbReference type="SMART" id="SM00257">
    <property type="entry name" value="LysM"/>
    <property type="match status" value="1"/>
</dbReference>
<dbReference type="CDD" id="cd12797">
    <property type="entry name" value="M23_peptidase"/>
    <property type="match status" value="1"/>
</dbReference>
<dbReference type="Pfam" id="PF01476">
    <property type="entry name" value="LysM"/>
    <property type="match status" value="1"/>
</dbReference>
<dbReference type="InterPro" id="IPR036779">
    <property type="entry name" value="LysM_dom_sf"/>
</dbReference>
<dbReference type="InterPro" id="IPR050570">
    <property type="entry name" value="Cell_wall_metabolism_enzyme"/>
</dbReference>
<dbReference type="PANTHER" id="PTHR21666">
    <property type="entry name" value="PEPTIDASE-RELATED"/>
    <property type="match status" value="1"/>
</dbReference>
<evidence type="ECO:0000313" key="4">
    <source>
        <dbReference type="EMBL" id="GMM61080.1"/>
    </source>
</evidence>
<evidence type="ECO:0000256" key="2">
    <source>
        <dbReference type="SAM" id="SignalP"/>
    </source>
</evidence>
<dbReference type="InterPro" id="IPR016047">
    <property type="entry name" value="M23ase_b-sheet_dom"/>
</dbReference>
<dbReference type="Pfam" id="PF01551">
    <property type="entry name" value="Peptidase_M23"/>
    <property type="match status" value="1"/>
</dbReference>
<protein>
    <recommendedName>
        <fullName evidence="3">LysM domain-containing protein</fullName>
    </recommendedName>
</protein>
<feature type="compositionally biased region" description="Low complexity" evidence="1">
    <location>
        <begin position="106"/>
        <end position="118"/>
    </location>
</feature>
<dbReference type="CDD" id="cd00118">
    <property type="entry name" value="LysM"/>
    <property type="match status" value="1"/>
</dbReference>
<dbReference type="RefSeq" id="WP_317974797.1">
    <property type="nucleotide sequence ID" value="NZ_BTFW01000001.1"/>
</dbReference>
<feature type="signal peptide" evidence="2">
    <location>
        <begin position="1"/>
        <end position="27"/>
    </location>
</feature>
<dbReference type="InterPro" id="IPR011055">
    <property type="entry name" value="Dup_hybrid_motif"/>
</dbReference>
<feature type="compositionally biased region" description="Pro residues" evidence="1">
    <location>
        <begin position="144"/>
        <end position="158"/>
    </location>
</feature>
<name>A0ABQ6P7Q0_9SPHN</name>